<dbReference type="AlphaFoldDB" id="A0A0F8Z7S8"/>
<dbReference type="Pfam" id="PF00211">
    <property type="entry name" value="Guanylate_cyc"/>
    <property type="match status" value="1"/>
</dbReference>
<organism evidence="2">
    <name type="scientific">marine sediment metagenome</name>
    <dbReference type="NCBI Taxonomy" id="412755"/>
    <lineage>
        <taxon>unclassified sequences</taxon>
        <taxon>metagenomes</taxon>
        <taxon>ecological metagenomes</taxon>
    </lineage>
</organism>
<dbReference type="CDD" id="cd07302">
    <property type="entry name" value="CHD"/>
    <property type="match status" value="1"/>
</dbReference>
<protein>
    <recommendedName>
        <fullName evidence="1">Guanylate cyclase domain-containing protein</fullName>
    </recommendedName>
</protein>
<evidence type="ECO:0000259" key="1">
    <source>
        <dbReference type="PROSITE" id="PS50125"/>
    </source>
</evidence>
<dbReference type="SUPFAM" id="SSF55073">
    <property type="entry name" value="Nucleotide cyclase"/>
    <property type="match status" value="1"/>
</dbReference>
<dbReference type="InterPro" id="IPR029787">
    <property type="entry name" value="Nucleotide_cyclase"/>
</dbReference>
<dbReference type="EMBL" id="LAZR01061987">
    <property type="protein sequence ID" value="KKK62449.1"/>
    <property type="molecule type" value="Genomic_DNA"/>
</dbReference>
<feature type="domain" description="Guanylate cyclase" evidence="1">
    <location>
        <begin position="1"/>
        <end position="107"/>
    </location>
</feature>
<accession>A0A0F8Z7S8</accession>
<reference evidence="2" key="1">
    <citation type="journal article" date="2015" name="Nature">
        <title>Complex archaea that bridge the gap between prokaryotes and eukaryotes.</title>
        <authorList>
            <person name="Spang A."/>
            <person name="Saw J.H."/>
            <person name="Jorgensen S.L."/>
            <person name="Zaremba-Niedzwiedzka K."/>
            <person name="Martijn J."/>
            <person name="Lind A.E."/>
            <person name="van Eijk R."/>
            <person name="Schleper C."/>
            <person name="Guy L."/>
            <person name="Ettema T.J."/>
        </authorList>
    </citation>
    <scope>NUCLEOTIDE SEQUENCE</scope>
</reference>
<dbReference type="Gene3D" id="3.30.70.1230">
    <property type="entry name" value="Nucleotide cyclase"/>
    <property type="match status" value="1"/>
</dbReference>
<dbReference type="PANTHER" id="PTHR43081:SF1">
    <property type="entry name" value="ADENYLATE CYCLASE, TERMINAL-DIFFERENTIATION SPECIFIC"/>
    <property type="match status" value="1"/>
</dbReference>
<dbReference type="PROSITE" id="PS50125">
    <property type="entry name" value="GUANYLATE_CYCLASE_2"/>
    <property type="match status" value="1"/>
</dbReference>
<gene>
    <name evidence="2" type="ORF">LCGC14_3004240</name>
</gene>
<dbReference type="InterPro" id="IPR001054">
    <property type="entry name" value="A/G_cyclase"/>
</dbReference>
<feature type="non-terminal residue" evidence="2">
    <location>
        <position position="1"/>
    </location>
</feature>
<name>A0A0F8Z7S8_9ZZZZ</name>
<dbReference type="GO" id="GO:0006171">
    <property type="term" value="P:cAMP biosynthetic process"/>
    <property type="evidence" value="ECO:0007669"/>
    <property type="project" value="TreeGrafter"/>
</dbReference>
<dbReference type="GO" id="GO:0035556">
    <property type="term" value="P:intracellular signal transduction"/>
    <property type="evidence" value="ECO:0007669"/>
    <property type="project" value="InterPro"/>
</dbReference>
<sequence length="228" mass="26119">NRYFASMVDIIMSHRGIVDKYIGDAIMAFFGAPVRHRDDALQSVYAGLEMIEALTDFNRWQTKKGRPDFRIGIGINYGAVTVGNIGSEKKMDYTIIGDMVNLGSRIEGLTKKYKEGLIVSESVYRKVKNDLQCRLLDKVVVKGKKTGVGIYAPRKKLNLKEEKAWKYHEAALKYYYNQEFKRALEYFLQVQNILTGEVCSRLFIERCRLYIKSPPPADWNGIVALSEK</sequence>
<evidence type="ECO:0000313" key="2">
    <source>
        <dbReference type="EMBL" id="KKK62449.1"/>
    </source>
</evidence>
<dbReference type="InterPro" id="IPR050697">
    <property type="entry name" value="Adenylyl/Guanylyl_Cyclase_3/4"/>
</dbReference>
<proteinExistence type="predicted"/>
<dbReference type="PANTHER" id="PTHR43081">
    <property type="entry name" value="ADENYLATE CYCLASE, TERMINAL-DIFFERENTIATION SPECIFIC-RELATED"/>
    <property type="match status" value="1"/>
</dbReference>
<comment type="caution">
    <text evidence="2">The sequence shown here is derived from an EMBL/GenBank/DDBJ whole genome shotgun (WGS) entry which is preliminary data.</text>
</comment>